<name>A0A4Y2G9C8_ARAVE</name>
<keyword evidence="3" id="KW-1185">Reference proteome</keyword>
<dbReference type="EMBL" id="BGPR01001298">
    <property type="protein sequence ID" value="GBM50422.1"/>
    <property type="molecule type" value="Genomic_DNA"/>
</dbReference>
<dbReference type="Proteomes" id="UP000499080">
    <property type="component" value="Unassembled WGS sequence"/>
</dbReference>
<organism evidence="2 3">
    <name type="scientific">Araneus ventricosus</name>
    <name type="common">Orbweaver spider</name>
    <name type="synonym">Epeira ventricosa</name>
    <dbReference type="NCBI Taxonomy" id="182803"/>
    <lineage>
        <taxon>Eukaryota</taxon>
        <taxon>Metazoa</taxon>
        <taxon>Ecdysozoa</taxon>
        <taxon>Arthropoda</taxon>
        <taxon>Chelicerata</taxon>
        <taxon>Arachnida</taxon>
        <taxon>Araneae</taxon>
        <taxon>Araneomorphae</taxon>
        <taxon>Entelegynae</taxon>
        <taxon>Araneoidea</taxon>
        <taxon>Araneidae</taxon>
        <taxon>Araneus</taxon>
    </lineage>
</organism>
<dbReference type="AlphaFoldDB" id="A0A4Y2G9C8"/>
<accession>A0A4Y2G9C8</accession>
<evidence type="ECO:0000313" key="3">
    <source>
        <dbReference type="Proteomes" id="UP000499080"/>
    </source>
</evidence>
<sequence length="111" mass="12421">MSWSRSQRPWQISKSVSVTASEMPSSMETTLQTLPLAYLQGFNQNLKFSIYCFTKASVGETVFDGVSQSRNLRNTSPICFLTSGERNSTNEKRQSLTMVKNEGSVNSLLQN</sequence>
<protein>
    <submittedName>
        <fullName evidence="2">Uncharacterized protein</fullName>
    </submittedName>
</protein>
<proteinExistence type="predicted"/>
<evidence type="ECO:0000256" key="1">
    <source>
        <dbReference type="SAM" id="MobiDB-lite"/>
    </source>
</evidence>
<reference evidence="2 3" key="1">
    <citation type="journal article" date="2019" name="Sci. Rep.">
        <title>Orb-weaving spider Araneus ventricosus genome elucidates the spidroin gene catalogue.</title>
        <authorList>
            <person name="Kono N."/>
            <person name="Nakamura H."/>
            <person name="Ohtoshi R."/>
            <person name="Moran D.A.P."/>
            <person name="Shinohara A."/>
            <person name="Yoshida Y."/>
            <person name="Fujiwara M."/>
            <person name="Mori M."/>
            <person name="Tomita M."/>
            <person name="Arakawa K."/>
        </authorList>
    </citation>
    <scope>NUCLEOTIDE SEQUENCE [LARGE SCALE GENOMIC DNA]</scope>
</reference>
<evidence type="ECO:0000313" key="2">
    <source>
        <dbReference type="EMBL" id="GBM50422.1"/>
    </source>
</evidence>
<feature type="compositionally biased region" description="Polar residues" evidence="1">
    <location>
        <begin position="95"/>
        <end position="111"/>
    </location>
</feature>
<comment type="caution">
    <text evidence="2">The sequence shown here is derived from an EMBL/GenBank/DDBJ whole genome shotgun (WGS) entry which is preliminary data.</text>
</comment>
<feature type="region of interest" description="Disordered" evidence="1">
    <location>
        <begin position="83"/>
        <end position="111"/>
    </location>
</feature>
<gene>
    <name evidence="2" type="ORF">AVEN_207076_1</name>
</gene>